<evidence type="ECO:0000256" key="3">
    <source>
        <dbReference type="ARBA" id="ARBA00022475"/>
    </source>
</evidence>
<keyword evidence="9" id="KW-0614">Plasmid</keyword>
<dbReference type="Gene3D" id="1.20.1250.20">
    <property type="entry name" value="MFS general substrate transporter like domains"/>
    <property type="match status" value="1"/>
</dbReference>
<proteinExistence type="predicted"/>
<evidence type="ECO:0000256" key="7">
    <source>
        <dbReference type="SAM" id="Phobius"/>
    </source>
</evidence>
<feature type="transmembrane region" description="Helical" evidence="7">
    <location>
        <begin position="171"/>
        <end position="194"/>
    </location>
</feature>
<comment type="subcellular location">
    <subcellularLocation>
        <location evidence="1">Cell membrane</location>
        <topology evidence="1">Multi-pass membrane protein</topology>
    </subcellularLocation>
</comment>
<dbReference type="InterPro" id="IPR011701">
    <property type="entry name" value="MFS"/>
</dbReference>
<dbReference type="InterPro" id="IPR020846">
    <property type="entry name" value="MFS_dom"/>
</dbReference>
<dbReference type="EMBL" id="LVYK01000033">
    <property type="protein sequence ID" value="RAS75675.1"/>
    <property type="molecule type" value="Genomic_DNA"/>
</dbReference>
<dbReference type="CDD" id="cd06173">
    <property type="entry name" value="MFS_MefA_like"/>
    <property type="match status" value="1"/>
</dbReference>
<reference evidence="9 10" key="1">
    <citation type="submission" date="2016-03" db="EMBL/GenBank/DDBJ databases">
        <title>Comparison of Bacillus endophyticus and B. anthracis characteristics using whole genome sequence analysis and microbiological techniques.</title>
        <authorList>
            <person name="Lekota K.E."/>
            <person name="Mafofo J."/>
            <person name="Rees J."/>
            <person name="Muchadeyi F.C."/>
            <person name="Madoroba E."/>
            <person name="Van Heerden H."/>
        </authorList>
    </citation>
    <scope>NUCLEOTIDE SEQUENCE [LARGE SCALE GENOMIC DNA]</scope>
    <source>
        <strain evidence="9 10">3631_10C</strain>
        <plasmid evidence="9">pBEH1</plasmid>
    </source>
</reference>
<protein>
    <recommendedName>
        <fullName evidence="8">Major facilitator superfamily (MFS) profile domain-containing protein</fullName>
    </recommendedName>
</protein>
<name>A0AAX1Q7I6_9BACI</name>
<organism evidence="9 10">
    <name type="scientific">Priestia endophytica</name>
    <dbReference type="NCBI Taxonomy" id="135735"/>
    <lineage>
        <taxon>Bacteria</taxon>
        <taxon>Bacillati</taxon>
        <taxon>Bacillota</taxon>
        <taxon>Bacilli</taxon>
        <taxon>Bacillales</taxon>
        <taxon>Bacillaceae</taxon>
        <taxon>Priestia</taxon>
    </lineage>
</organism>
<evidence type="ECO:0000313" key="9">
    <source>
        <dbReference type="EMBL" id="RAS75675.1"/>
    </source>
</evidence>
<evidence type="ECO:0000259" key="8">
    <source>
        <dbReference type="PROSITE" id="PS50850"/>
    </source>
</evidence>
<comment type="caution">
    <text evidence="9">The sequence shown here is derived from an EMBL/GenBank/DDBJ whole genome shotgun (WGS) entry which is preliminary data.</text>
</comment>
<feature type="transmembrane region" description="Helical" evidence="7">
    <location>
        <begin position="105"/>
        <end position="126"/>
    </location>
</feature>
<feature type="transmembrane region" description="Helical" evidence="7">
    <location>
        <begin position="40"/>
        <end position="61"/>
    </location>
</feature>
<geneLocation type="plasmid" evidence="9">
    <name>pBEH1</name>
</geneLocation>
<feature type="transmembrane region" description="Helical" evidence="7">
    <location>
        <begin position="200"/>
        <end position="217"/>
    </location>
</feature>
<feature type="transmembrane region" description="Helical" evidence="7">
    <location>
        <begin position="333"/>
        <end position="356"/>
    </location>
</feature>
<dbReference type="Pfam" id="PF07690">
    <property type="entry name" value="MFS_1"/>
    <property type="match status" value="1"/>
</dbReference>
<feature type="domain" description="Major facilitator superfamily (MFS) profile" evidence="8">
    <location>
        <begin position="39"/>
        <end position="422"/>
    </location>
</feature>
<dbReference type="PROSITE" id="PS50850">
    <property type="entry name" value="MFS"/>
    <property type="match status" value="1"/>
</dbReference>
<accession>A0AAX1Q7I6</accession>
<dbReference type="GO" id="GO:0005886">
    <property type="term" value="C:plasma membrane"/>
    <property type="evidence" value="ECO:0007669"/>
    <property type="project" value="UniProtKB-SubCell"/>
</dbReference>
<feature type="transmembrane region" description="Helical" evidence="7">
    <location>
        <begin position="132"/>
        <end position="150"/>
    </location>
</feature>
<dbReference type="PANTHER" id="PTHR23513:SF6">
    <property type="entry name" value="MAJOR FACILITATOR SUPERFAMILY ASSOCIATED DOMAIN-CONTAINING PROTEIN"/>
    <property type="match status" value="1"/>
</dbReference>
<sequence length="438" mass="48321">MGKTRRVFSLQLNISNSHFVIWCEKGVRMKSYQVLKNRNFLWLFLSATTSKLGTSVFQVALPLLVYELTRSPSLMALTFVLEITPQVLFSLMGGAFADRISKRNILLLGEIISSVLIVIIPLASLANSLEVWIVYVVAFCLSSVSAFYHPSFESVVPEILKGENLIQGNSLFKLSETITTFIGPSIAGVLIAVIGIHNLLYLNFVTYLLSAIFIGFINEKYKSSSSNSSIISSIKEGINYVLKTKKILIGTIFIFMVNLGYGAMESLFMFYLKDSLKLSSQYVGLIFSLQTLGSFLAIYLANKLNKMPRGNIIIIAGLIIGIGQVALTMSQGIVILLIMCRIVIIGSVTILSINWFTLRQEVVPPSLLGRVISSTRMLAFLALPFGGMVSGIIAEYMDVALIFTFAGVLTFILSLIGLKTALFQRQQHVPREVTSKTD</sequence>
<keyword evidence="2" id="KW-0813">Transport</keyword>
<evidence type="ECO:0000256" key="1">
    <source>
        <dbReference type="ARBA" id="ARBA00004651"/>
    </source>
</evidence>
<feature type="transmembrane region" description="Helical" evidence="7">
    <location>
        <begin position="247"/>
        <end position="270"/>
    </location>
</feature>
<evidence type="ECO:0000256" key="6">
    <source>
        <dbReference type="ARBA" id="ARBA00023136"/>
    </source>
</evidence>
<feature type="transmembrane region" description="Helical" evidence="7">
    <location>
        <begin position="282"/>
        <end position="301"/>
    </location>
</feature>
<keyword evidence="5 7" id="KW-1133">Transmembrane helix</keyword>
<dbReference type="InterPro" id="IPR036259">
    <property type="entry name" value="MFS_trans_sf"/>
</dbReference>
<evidence type="ECO:0000256" key="4">
    <source>
        <dbReference type="ARBA" id="ARBA00022692"/>
    </source>
</evidence>
<evidence type="ECO:0000256" key="5">
    <source>
        <dbReference type="ARBA" id="ARBA00022989"/>
    </source>
</evidence>
<dbReference type="SUPFAM" id="SSF103473">
    <property type="entry name" value="MFS general substrate transporter"/>
    <property type="match status" value="1"/>
</dbReference>
<dbReference type="AlphaFoldDB" id="A0AAX1Q7I6"/>
<dbReference type="GO" id="GO:0022857">
    <property type="term" value="F:transmembrane transporter activity"/>
    <property type="evidence" value="ECO:0007669"/>
    <property type="project" value="InterPro"/>
</dbReference>
<keyword evidence="3" id="KW-1003">Cell membrane</keyword>
<feature type="transmembrane region" description="Helical" evidence="7">
    <location>
        <begin position="310"/>
        <end position="327"/>
    </location>
</feature>
<gene>
    <name evidence="9" type="ORF">A3864_15425</name>
</gene>
<feature type="transmembrane region" description="Helical" evidence="7">
    <location>
        <begin position="400"/>
        <end position="418"/>
    </location>
</feature>
<keyword evidence="6 7" id="KW-0472">Membrane</keyword>
<keyword evidence="4 7" id="KW-0812">Transmembrane</keyword>
<dbReference type="Proteomes" id="UP000250174">
    <property type="component" value="Unassembled WGS sequence"/>
</dbReference>
<feature type="transmembrane region" description="Helical" evidence="7">
    <location>
        <begin position="73"/>
        <end position="93"/>
    </location>
</feature>
<evidence type="ECO:0000256" key="2">
    <source>
        <dbReference type="ARBA" id="ARBA00022448"/>
    </source>
</evidence>
<feature type="transmembrane region" description="Helical" evidence="7">
    <location>
        <begin position="377"/>
        <end position="394"/>
    </location>
</feature>
<dbReference type="PANTHER" id="PTHR23513">
    <property type="entry name" value="INTEGRAL MEMBRANE EFFLUX PROTEIN-RELATED"/>
    <property type="match status" value="1"/>
</dbReference>
<evidence type="ECO:0000313" key="10">
    <source>
        <dbReference type="Proteomes" id="UP000250174"/>
    </source>
</evidence>